<accession>M0ANU0</accession>
<evidence type="ECO:0000256" key="2">
    <source>
        <dbReference type="ARBA" id="ARBA00010869"/>
    </source>
</evidence>
<dbReference type="GO" id="GO:0009097">
    <property type="term" value="P:isoleucine biosynthetic process"/>
    <property type="evidence" value="ECO:0007669"/>
    <property type="project" value="TreeGrafter"/>
</dbReference>
<dbReference type="FunFam" id="3.40.50.1100:FF:000005">
    <property type="entry name" value="Threonine dehydratase catabolic"/>
    <property type="match status" value="1"/>
</dbReference>
<feature type="domain" description="Tryptophan synthase beta chain-like PALP" evidence="5">
    <location>
        <begin position="37"/>
        <end position="325"/>
    </location>
</feature>
<evidence type="ECO:0000259" key="5">
    <source>
        <dbReference type="Pfam" id="PF00291"/>
    </source>
</evidence>
<gene>
    <name evidence="6" type="ORF">C480_20064</name>
</gene>
<sequence length="344" mass="37312">MTPAYEPVESPDATTVFPYHDLTPPTTNDIYYARQIVSQHLPRTPLVRSEFFSAEFDADIYLKREDILPTGAFKVRGGVTLVSQLNEEFRDPGLIAASTGNHGQSVAYAGRTFDAPVTIVVPEDANPSKVMAIERLGAEVQFHGDVFDDAREHAEKLAANEGYRYVHSANEPALIAGVGTAGLEIVEDIPDIDYLFCPVGGGSSAAGYCLTVGALTDAAVIGVQSEAAPAMHSAWSEGHLAPHERMETFAEGIATRVPFALTMDVLRDRLDEFELVSEQALERGVCDLLSEERIPAEGASATSLAAIRRRQDELQGQTVVFPISGRNISPDALKVLLEEENTRR</sequence>
<organism evidence="6 7">
    <name type="scientific">Natrialba aegyptia DSM 13077</name>
    <dbReference type="NCBI Taxonomy" id="1227491"/>
    <lineage>
        <taxon>Archaea</taxon>
        <taxon>Methanobacteriati</taxon>
        <taxon>Methanobacteriota</taxon>
        <taxon>Stenosarchaea group</taxon>
        <taxon>Halobacteria</taxon>
        <taxon>Halobacteriales</taxon>
        <taxon>Natrialbaceae</taxon>
        <taxon>Natrialba</taxon>
    </lineage>
</organism>
<dbReference type="CDD" id="cd01562">
    <property type="entry name" value="Thr-dehyd"/>
    <property type="match status" value="1"/>
</dbReference>
<keyword evidence="4" id="KW-0456">Lyase</keyword>
<evidence type="ECO:0000313" key="6">
    <source>
        <dbReference type="EMBL" id="ELY99602.1"/>
    </source>
</evidence>
<dbReference type="GO" id="GO:0004794">
    <property type="term" value="F:threonine deaminase activity"/>
    <property type="evidence" value="ECO:0007669"/>
    <property type="project" value="TreeGrafter"/>
</dbReference>
<comment type="caution">
    <text evidence="6">The sequence shown here is derived from an EMBL/GenBank/DDBJ whole genome shotgun (WGS) entry which is preliminary data.</text>
</comment>
<dbReference type="Pfam" id="PF00291">
    <property type="entry name" value="PALP"/>
    <property type="match status" value="1"/>
</dbReference>
<dbReference type="InterPro" id="IPR036052">
    <property type="entry name" value="TrpB-like_PALP_sf"/>
</dbReference>
<evidence type="ECO:0000313" key="7">
    <source>
        <dbReference type="Proteomes" id="UP000011591"/>
    </source>
</evidence>
<dbReference type="GO" id="GO:0003941">
    <property type="term" value="F:L-serine ammonia-lyase activity"/>
    <property type="evidence" value="ECO:0007669"/>
    <property type="project" value="TreeGrafter"/>
</dbReference>
<dbReference type="PATRIC" id="fig|1227491.4.peg.4036"/>
<comment type="cofactor">
    <cofactor evidence="1">
        <name>pyridoxal 5'-phosphate</name>
        <dbReference type="ChEBI" id="CHEBI:597326"/>
    </cofactor>
</comment>
<dbReference type="EMBL" id="AOIP01000056">
    <property type="protein sequence ID" value="ELY99602.1"/>
    <property type="molecule type" value="Genomic_DNA"/>
</dbReference>
<evidence type="ECO:0000256" key="1">
    <source>
        <dbReference type="ARBA" id="ARBA00001933"/>
    </source>
</evidence>
<evidence type="ECO:0000256" key="4">
    <source>
        <dbReference type="ARBA" id="ARBA00023239"/>
    </source>
</evidence>
<name>M0ANU0_9EURY</name>
<keyword evidence="3" id="KW-0663">Pyridoxal phosphate</keyword>
<protein>
    <submittedName>
        <fullName evidence="6">Pyridoxal-5'-phosphate-dependent protein subunit beta</fullName>
    </submittedName>
</protein>
<comment type="similarity">
    <text evidence="2">Belongs to the serine/threonine dehydratase family.</text>
</comment>
<reference evidence="6 7" key="1">
    <citation type="journal article" date="2014" name="PLoS Genet.">
        <title>Phylogenetically driven sequencing of extremely halophilic archaea reveals strategies for static and dynamic osmo-response.</title>
        <authorList>
            <person name="Becker E.A."/>
            <person name="Seitzer P.M."/>
            <person name="Tritt A."/>
            <person name="Larsen D."/>
            <person name="Krusor M."/>
            <person name="Yao A.I."/>
            <person name="Wu D."/>
            <person name="Madern D."/>
            <person name="Eisen J.A."/>
            <person name="Darling A.E."/>
            <person name="Facciotti M.T."/>
        </authorList>
    </citation>
    <scope>NUCLEOTIDE SEQUENCE [LARGE SCALE GENOMIC DNA]</scope>
    <source>
        <strain evidence="6 7">DSM 13077</strain>
    </source>
</reference>
<dbReference type="PANTHER" id="PTHR48078">
    <property type="entry name" value="THREONINE DEHYDRATASE, MITOCHONDRIAL-RELATED"/>
    <property type="match status" value="1"/>
</dbReference>
<dbReference type="Gene3D" id="3.40.50.1100">
    <property type="match status" value="2"/>
</dbReference>
<dbReference type="OrthoDB" id="371827at2157"/>
<dbReference type="SUPFAM" id="SSF53686">
    <property type="entry name" value="Tryptophan synthase beta subunit-like PLP-dependent enzymes"/>
    <property type="match status" value="1"/>
</dbReference>
<keyword evidence="7" id="KW-1185">Reference proteome</keyword>
<dbReference type="RefSeq" id="WP_006667394.1">
    <property type="nucleotide sequence ID" value="NZ_AOIP01000056.1"/>
</dbReference>
<dbReference type="GO" id="GO:0006567">
    <property type="term" value="P:L-threonine catabolic process"/>
    <property type="evidence" value="ECO:0007669"/>
    <property type="project" value="TreeGrafter"/>
</dbReference>
<dbReference type="AlphaFoldDB" id="M0ANU0"/>
<dbReference type="PANTHER" id="PTHR48078:SF6">
    <property type="entry name" value="L-THREONINE DEHYDRATASE CATABOLIC TDCB"/>
    <property type="match status" value="1"/>
</dbReference>
<dbReference type="InterPro" id="IPR001926">
    <property type="entry name" value="TrpB-like_PALP"/>
</dbReference>
<evidence type="ECO:0000256" key="3">
    <source>
        <dbReference type="ARBA" id="ARBA00022898"/>
    </source>
</evidence>
<dbReference type="Proteomes" id="UP000011591">
    <property type="component" value="Unassembled WGS sequence"/>
</dbReference>
<dbReference type="GO" id="GO:0006565">
    <property type="term" value="P:L-serine catabolic process"/>
    <property type="evidence" value="ECO:0007669"/>
    <property type="project" value="TreeGrafter"/>
</dbReference>
<dbReference type="InterPro" id="IPR050147">
    <property type="entry name" value="Ser/Thr_Dehydratase"/>
</dbReference>
<proteinExistence type="inferred from homology"/>